<dbReference type="Gene3D" id="1.10.10.10">
    <property type="entry name" value="Winged helix-like DNA-binding domain superfamily/Winged helix DNA-binding domain"/>
    <property type="match status" value="1"/>
</dbReference>
<evidence type="ECO:0000313" key="7">
    <source>
        <dbReference type="Proteomes" id="UP000199597"/>
    </source>
</evidence>
<evidence type="ECO:0000256" key="3">
    <source>
        <dbReference type="ARBA" id="ARBA00023163"/>
    </source>
</evidence>
<evidence type="ECO:0000256" key="2">
    <source>
        <dbReference type="ARBA" id="ARBA00023125"/>
    </source>
</evidence>
<protein>
    <submittedName>
        <fullName evidence="6">DNA-binding transcriptional regulator, IclR family</fullName>
    </submittedName>
</protein>
<dbReference type="InterPro" id="IPR050707">
    <property type="entry name" value="HTH_MetabolicPath_Reg"/>
</dbReference>
<evidence type="ECO:0000259" key="5">
    <source>
        <dbReference type="PROSITE" id="PS51078"/>
    </source>
</evidence>
<keyword evidence="1" id="KW-0805">Transcription regulation</keyword>
<dbReference type="RefSeq" id="WP_092009401.1">
    <property type="nucleotide sequence ID" value="NZ_LT629766.1"/>
</dbReference>
<dbReference type="PANTHER" id="PTHR30136">
    <property type="entry name" value="HELIX-TURN-HELIX TRANSCRIPTIONAL REGULATOR, ICLR FAMILY"/>
    <property type="match status" value="1"/>
</dbReference>
<dbReference type="SUPFAM" id="SSF55781">
    <property type="entry name" value="GAF domain-like"/>
    <property type="match status" value="1"/>
</dbReference>
<keyword evidence="3" id="KW-0804">Transcription</keyword>
<dbReference type="OrthoDB" id="3632743at2"/>
<dbReference type="GO" id="GO:0045892">
    <property type="term" value="P:negative regulation of DNA-templated transcription"/>
    <property type="evidence" value="ECO:0007669"/>
    <property type="project" value="TreeGrafter"/>
</dbReference>
<proteinExistence type="predicted"/>
<reference evidence="7" key="1">
    <citation type="submission" date="2016-10" db="EMBL/GenBank/DDBJ databases">
        <authorList>
            <person name="Varghese N."/>
            <person name="Submissions S."/>
        </authorList>
    </citation>
    <scope>NUCLEOTIDE SEQUENCE [LARGE SCALE GENOMIC DNA]</scope>
    <source>
        <strain evidence="7">DSM 23676</strain>
    </source>
</reference>
<dbReference type="PROSITE" id="PS51077">
    <property type="entry name" value="HTH_ICLR"/>
    <property type="match status" value="1"/>
</dbReference>
<dbReference type="GO" id="GO:0003700">
    <property type="term" value="F:DNA-binding transcription factor activity"/>
    <property type="evidence" value="ECO:0007669"/>
    <property type="project" value="TreeGrafter"/>
</dbReference>
<dbReference type="InterPro" id="IPR014757">
    <property type="entry name" value="Tscrpt_reg_IclR_C"/>
</dbReference>
<dbReference type="SMART" id="SM00346">
    <property type="entry name" value="HTH_ICLR"/>
    <property type="match status" value="1"/>
</dbReference>
<gene>
    <name evidence="6" type="ORF">SAMN04489752_0314</name>
</gene>
<feature type="domain" description="HTH iclR-type" evidence="4">
    <location>
        <begin position="10"/>
        <end position="69"/>
    </location>
</feature>
<dbReference type="InterPro" id="IPR036390">
    <property type="entry name" value="WH_DNA-bd_sf"/>
</dbReference>
<organism evidence="6 7">
    <name type="scientific">Brevibacterium siliguriense</name>
    <dbReference type="NCBI Taxonomy" id="1136497"/>
    <lineage>
        <taxon>Bacteria</taxon>
        <taxon>Bacillati</taxon>
        <taxon>Actinomycetota</taxon>
        <taxon>Actinomycetes</taxon>
        <taxon>Micrococcales</taxon>
        <taxon>Brevibacteriaceae</taxon>
        <taxon>Brevibacterium</taxon>
    </lineage>
</organism>
<name>A0A1H1M1J1_9MICO</name>
<dbReference type="AlphaFoldDB" id="A0A1H1M1J1"/>
<dbReference type="Gene3D" id="3.30.450.40">
    <property type="match status" value="1"/>
</dbReference>
<dbReference type="EMBL" id="LT629766">
    <property type="protein sequence ID" value="SDR80641.1"/>
    <property type="molecule type" value="Genomic_DNA"/>
</dbReference>
<dbReference type="Proteomes" id="UP000199597">
    <property type="component" value="Chromosome I"/>
</dbReference>
<evidence type="ECO:0000256" key="1">
    <source>
        <dbReference type="ARBA" id="ARBA00023015"/>
    </source>
</evidence>
<evidence type="ECO:0000259" key="4">
    <source>
        <dbReference type="PROSITE" id="PS51077"/>
    </source>
</evidence>
<dbReference type="STRING" id="1136497.SAMN04489752_0314"/>
<accession>A0A1H1M1J1</accession>
<dbReference type="GO" id="GO:0003677">
    <property type="term" value="F:DNA binding"/>
    <property type="evidence" value="ECO:0007669"/>
    <property type="project" value="UniProtKB-KW"/>
</dbReference>
<dbReference type="Pfam" id="PF09339">
    <property type="entry name" value="HTH_IclR"/>
    <property type="match status" value="1"/>
</dbReference>
<sequence>MIEDAGSRRDTALVRGLRVLSCVAESGETSAKMLADELGLPLSTTYRYLKVLREFSFVEEFDGRYLPSSRLSSWSGGNATRSLLLDVGHRFLRRLSASTGRTSVLAVREGRNAMCLRQFAPDEDADIAFRTYELLPLDRGAGQRVLLAHAPGQVIAEVVAESDHSEEKLLNSLRLIRSSGFAYSQSELRVGANALSCPVAVRGEVLCSLTLAGHSDRFGNATATSLRPILTKAADELQAALSEVC</sequence>
<dbReference type="InterPro" id="IPR005471">
    <property type="entry name" value="Tscrpt_reg_IclR_N"/>
</dbReference>
<dbReference type="InterPro" id="IPR029016">
    <property type="entry name" value="GAF-like_dom_sf"/>
</dbReference>
<dbReference type="PROSITE" id="PS51078">
    <property type="entry name" value="ICLR_ED"/>
    <property type="match status" value="1"/>
</dbReference>
<keyword evidence="2 6" id="KW-0238">DNA-binding</keyword>
<feature type="domain" description="IclR-ED" evidence="5">
    <location>
        <begin position="70"/>
        <end position="243"/>
    </location>
</feature>
<dbReference type="Pfam" id="PF01614">
    <property type="entry name" value="IclR_C"/>
    <property type="match status" value="1"/>
</dbReference>
<dbReference type="PANTHER" id="PTHR30136:SF24">
    <property type="entry name" value="HTH-TYPE TRANSCRIPTIONAL REPRESSOR ALLR"/>
    <property type="match status" value="1"/>
</dbReference>
<keyword evidence="7" id="KW-1185">Reference proteome</keyword>
<dbReference type="InterPro" id="IPR036388">
    <property type="entry name" value="WH-like_DNA-bd_sf"/>
</dbReference>
<dbReference type="SUPFAM" id="SSF46785">
    <property type="entry name" value="Winged helix' DNA-binding domain"/>
    <property type="match status" value="1"/>
</dbReference>
<evidence type="ECO:0000313" key="6">
    <source>
        <dbReference type="EMBL" id="SDR80641.1"/>
    </source>
</evidence>